<reference evidence="1 2" key="1">
    <citation type="submission" date="2018-04" db="EMBL/GenBank/DDBJ databases">
        <title>Bordetella sp. HZ20 isolated from seawater.</title>
        <authorList>
            <person name="Sun C."/>
        </authorList>
    </citation>
    <scope>NUCLEOTIDE SEQUENCE [LARGE SCALE GENOMIC DNA]</scope>
    <source>
        <strain evidence="1 2">HZ20</strain>
    </source>
</reference>
<dbReference type="Proteomes" id="UP000244571">
    <property type="component" value="Chromosome"/>
</dbReference>
<evidence type="ECO:0000313" key="2">
    <source>
        <dbReference type="Proteomes" id="UP000244571"/>
    </source>
</evidence>
<sequence length="163" mass="17900">MRNIVQSVAVFGGTILLTSCGLVQDYVSPKQATVFPTPSNWVALSTTAMAITGDIRLSDNELQFSNGVSIYLDLLEHEPQTGQTLFGLKDRANPVLLNGNLLCGQKPVDYLVIQVSDGLSGQPDMQMMAYYYPGHLHLAQLPLKDQNDPERMMCALYTYVKSG</sequence>
<dbReference type="RefSeq" id="WP_108620600.1">
    <property type="nucleotide sequence ID" value="NZ_CP028901.1"/>
</dbReference>
<dbReference type="AlphaFoldDB" id="A0A2R4XHD4"/>
<organism evidence="1 2">
    <name type="scientific">Orrella marina</name>
    <dbReference type="NCBI Taxonomy" id="2163011"/>
    <lineage>
        <taxon>Bacteria</taxon>
        <taxon>Pseudomonadati</taxon>
        <taxon>Pseudomonadota</taxon>
        <taxon>Betaproteobacteria</taxon>
        <taxon>Burkholderiales</taxon>
        <taxon>Alcaligenaceae</taxon>
        <taxon>Orrella</taxon>
    </lineage>
</organism>
<evidence type="ECO:0008006" key="3">
    <source>
        <dbReference type="Google" id="ProtNLM"/>
    </source>
</evidence>
<accession>A0A2R4XHD4</accession>
<gene>
    <name evidence="1" type="ORF">DBV39_04985</name>
</gene>
<dbReference type="EMBL" id="CP028901">
    <property type="protein sequence ID" value="AWB33171.1"/>
    <property type="molecule type" value="Genomic_DNA"/>
</dbReference>
<evidence type="ECO:0000313" key="1">
    <source>
        <dbReference type="EMBL" id="AWB33171.1"/>
    </source>
</evidence>
<keyword evidence="2" id="KW-1185">Reference proteome</keyword>
<name>A0A2R4XHD4_9BURK</name>
<protein>
    <recommendedName>
        <fullName evidence="3">Lipoprotein</fullName>
    </recommendedName>
</protein>
<proteinExistence type="predicted"/>
<dbReference type="KEGG" id="boz:DBV39_04985"/>
<dbReference type="OrthoDB" id="8087244at2"/>
<dbReference type="PROSITE" id="PS51257">
    <property type="entry name" value="PROKAR_LIPOPROTEIN"/>
    <property type="match status" value="1"/>
</dbReference>